<dbReference type="STRING" id="1429867.A0A0G4PHE2"/>
<dbReference type="EMBL" id="HG793149">
    <property type="protein sequence ID" value="CRL25749.1"/>
    <property type="molecule type" value="Genomic_DNA"/>
</dbReference>
<accession>A0A0G4PHE2</accession>
<evidence type="ECO:0000259" key="3">
    <source>
        <dbReference type="PROSITE" id="PS50157"/>
    </source>
</evidence>
<dbReference type="InterPro" id="IPR039327">
    <property type="entry name" value="CON7-like"/>
</dbReference>
<dbReference type="PANTHER" id="PTHR36167">
    <property type="entry name" value="C2H2 FINGER DOMAIN TRANSCRIPTION FACTOR (EUROFUNG)-RELATED"/>
    <property type="match status" value="1"/>
</dbReference>
<feature type="region of interest" description="Disordered" evidence="2">
    <location>
        <begin position="352"/>
        <end position="374"/>
    </location>
</feature>
<feature type="compositionally biased region" description="Low complexity" evidence="2">
    <location>
        <begin position="359"/>
        <end position="370"/>
    </location>
</feature>
<dbReference type="PROSITE" id="PS50157">
    <property type="entry name" value="ZINC_FINGER_C2H2_2"/>
    <property type="match status" value="1"/>
</dbReference>
<dbReference type="SMART" id="SM00355">
    <property type="entry name" value="ZnF_C2H2"/>
    <property type="match status" value="3"/>
</dbReference>
<dbReference type="Gene3D" id="3.30.160.60">
    <property type="entry name" value="Classic Zinc Finger"/>
    <property type="match status" value="1"/>
</dbReference>
<evidence type="ECO:0000313" key="4">
    <source>
        <dbReference type="EMBL" id="CRL25749.1"/>
    </source>
</evidence>
<dbReference type="Proteomes" id="UP000053732">
    <property type="component" value="Unassembled WGS sequence"/>
</dbReference>
<keyword evidence="1" id="KW-0479">Metal-binding</keyword>
<dbReference type="AlphaFoldDB" id="A0A0G4PHE2"/>
<keyword evidence="1" id="KW-0863">Zinc-finger</keyword>
<protein>
    <submittedName>
        <fullName evidence="4">Zinc finger, C2H2-like</fullName>
    </submittedName>
</protein>
<keyword evidence="5" id="KW-1185">Reference proteome</keyword>
<organism evidence="4 5">
    <name type="scientific">Penicillium camemberti (strain FM 013)</name>
    <dbReference type="NCBI Taxonomy" id="1429867"/>
    <lineage>
        <taxon>Eukaryota</taxon>
        <taxon>Fungi</taxon>
        <taxon>Dikarya</taxon>
        <taxon>Ascomycota</taxon>
        <taxon>Pezizomycotina</taxon>
        <taxon>Eurotiomycetes</taxon>
        <taxon>Eurotiomycetidae</taxon>
        <taxon>Eurotiales</taxon>
        <taxon>Aspergillaceae</taxon>
        <taxon>Penicillium</taxon>
    </lineage>
</organism>
<reference evidence="4 5" key="1">
    <citation type="journal article" date="2014" name="Nat. Commun.">
        <title>Multiple recent horizontal transfers of a large genomic region in cheese making fungi.</title>
        <authorList>
            <person name="Cheeseman K."/>
            <person name="Ropars J."/>
            <person name="Renault P."/>
            <person name="Dupont J."/>
            <person name="Gouzy J."/>
            <person name="Branca A."/>
            <person name="Abraham A.L."/>
            <person name="Ceppi M."/>
            <person name="Conseiller E."/>
            <person name="Debuchy R."/>
            <person name="Malagnac F."/>
            <person name="Goarin A."/>
            <person name="Silar P."/>
            <person name="Lacoste S."/>
            <person name="Sallet E."/>
            <person name="Bensimon A."/>
            <person name="Giraud T."/>
            <person name="Brygoo Y."/>
        </authorList>
    </citation>
    <scope>NUCLEOTIDE SEQUENCE [LARGE SCALE GENOMIC DNA]</scope>
    <source>
        <strain evidence="5">FM 013</strain>
    </source>
</reference>
<evidence type="ECO:0000313" key="5">
    <source>
        <dbReference type="Proteomes" id="UP000053732"/>
    </source>
</evidence>
<dbReference type="InterPro" id="IPR013087">
    <property type="entry name" value="Znf_C2H2_type"/>
</dbReference>
<proteinExistence type="predicted"/>
<sequence>MSGLEALGIAASIIQVADLGTKLSVKLFSFYRELKGANESIQNLSSDVAITSAILRELGESLKEDEQAKLYSKTAFETLKDVLTQCEEVLEQIRGMTKYNDSSEKTRLQQITERFRQVLLEPSLDPLKANLKRLKSTMLLLLNVIMYAGQIRSNNVPAMLREQRDFIKCLLEEKQKNDAQIMATPNHVTINMSVDSHVDPWKNGDSTKGEPSDLDEYSLLMQKMLQEINSCKNRLEQNRHSRIRSGVLNIHSREILQFQLQHGQSIIQRFDHSLFVEEVPVDPRLKISPSLNTSPRPLDDGFRDVPSAFGSIAELDSKAPTDTREGDAALLECMAPNHPEIAEAARRYSPGPNISPTVSLSNQSSISNPSEPLDPIRVNASARKVIHSYKCTHPGCTASPFETESLLTFHAEVHSQDRPHSCPAEGCPCGQGRKGFKRTNEMMHHEQVHGPGYPCPFCPAHQQNYPGRDKLLRHVRIYHPDKSREDPIIRQALSTRHLGSGRDVTKRIDLDNWEFRPQDVNCPPRRRRPVGLASLHPVSHDRDGTISLDNGNTQAVPSVDNALSGLHGLNPAPPPPVRIMPHRDIELEDILKQKVVGRGTYHQRPPLKRALDRTDTFERLVLEWTNLTREELSGITG</sequence>
<gene>
    <name evidence="4" type="ORF">PCAMFM013_S016g000030</name>
</gene>
<keyword evidence="1" id="KW-0862">Zinc</keyword>
<evidence type="ECO:0000256" key="2">
    <source>
        <dbReference type="SAM" id="MobiDB-lite"/>
    </source>
</evidence>
<evidence type="ECO:0000256" key="1">
    <source>
        <dbReference type="PROSITE-ProRule" id="PRU00042"/>
    </source>
</evidence>
<dbReference type="GO" id="GO:0008270">
    <property type="term" value="F:zinc ion binding"/>
    <property type="evidence" value="ECO:0007669"/>
    <property type="project" value="UniProtKB-KW"/>
</dbReference>
<dbReference type="PANTHER" id="PTHR36167:SF3">
    <property type="entry name" value="C2H2 FINGER DOMAIN TRANSCRIPTION FACTOR (EUROFUNG)-RELATED"/>
    <property type="match status" value="1"/>
</dbReference>
<dbReference type="GO" id="GO:0006355">
    <property type="term" value="P:regulation of DNA-templated transcription"/>
    <property type="evidence" value="ECO:0007669"/>
    <property type="project" value="InterPro"/>
</dbReference>
<feature type="domain" description="C2H2-type" evidence="3">
    <location>
        <begin position="389"/>
        <end position="419"/>
    </location>
</feature>
<name>A0A0G4PHE2_PENC3</name>